<dbReference type="InterPro" id="IPR011055">
    <property type="entry name" value="Dup_hybrid_motif"/>
</dbReference>
<dbReference type="CDD" id="cd12797">
    <property type="entry name" value="M23_peptidase"/>
    <property type="match status" value="1"/>
</dbReference>
<organism evidence="4 5">
    <name type="scientific">Ramlibacter henchirensis</name>
    <dbReference type="NCBI Taxonomy" id="204072"/>
    <lineage>
        <taxon>Bacteria</taxon>
        <taxon>Pseudomonadati</taxon>
        <taxon>Pseudomonadota</taxon>
        <taxon>Betaproteobacteria</taxon>
        <taxon>Burkholderiales</taxon>
        <taxon>Comamonadaceae</taxon>
        <taxon>Ramlibacter</taxon>
    </lineage>
</organism>
<dbReference type="Proteomes" id="UP000298180">
    <property type="component" value="Unassembled WGS sequence"/>
</dbReference>
<feature type="chain" id="PRO_5021317783" evidence="2">
    <location>
        <begin position="21"/>
        <end position="326"/>
    </location>
</feature>
<evidence type="ECO:0000259" key="3">
    <source>
        <dbReference type="Pfam" id="PF01551"/>
    </source>
</evidence>
<dbReference type="Pfam" id="PF01551">
    <property type="entry name" value="Peptidase_M23"/>
    <property type="match status" value="1"/>
</dbReference>
<evidence type="ECO:0000313" key="5">
    <source>
        <dbReference type="Proteomes" id="UP000298180"/>
    </source>
</evidence>
<dbReference type="EMBL" id="SMLM01000001">
    <property type="protein sequence ID" value="TFZ06117.1"/>
    <property type="molecule type" value="Genomic_DNA"/>
</dbReference>
<protein>
    <submittedName>
        <fullName evidence="4">M23 family metallopeptidase</fullName>
    </submittedName>
</protein>
<dbReference type="SUPFAM" id="SSF51261">
    <property type="entry name" value="Duplicated hybrid motif"/>
    <property type="match status" value="1"/>
</dbReference>
<proteinExistence type="predicted"/>
<comment type="caution">
    <text evidence="4">The sequence shown here is derived from an EMBL/GenBank/DDBJ whole genome shotgun (WGS) entry which is preliminary data.</text>
</comment>
<dbReference type="RefSeq" id="WP_135262203.1">
    <property type="nucleotide sequence ID" value="NZ_SMLM01000001.1"/>
</dbReference>
<dbReference type="OrthoDB" id="7063106at2"/>
<dbReference type="AlphaFoldDB" id="A0A4Z0C375"/>
<sequence length="326" mass="34838">MRAFAVLCALPLLASSLALAQSEPPTLVLPIQCRVGVDCEIQNYVDRDPGPGVKDYQCGTRSYQGHTGVDFRLPNLAKKNEGVAVLAAAAGRVLRVRDGLADVSVRATGTAALEGRDCGNGVLIAHEGGFETQYCHLANGSIAVKPGVSVKAGDVIGRVGLSGRTEYPHLHFSVRQGRRVVDPFAYGAPEGECQGGRSLWRPELTQMLGYKHRSVLNAGFSSQRPSMTAIDEGLGAPARDDATLFAYARGIGLKAGDVQTVTLKGPDGAVLASNTAKPLRNDQAQSMIFAGVRRPSGGWTKGRYVGEYVVRQREQTVLEQRFEFSL</sequence>
<gene>
    <name evidence="4" type="ORF">EZ313_05600</name>
</gene>
<evidence type="ECO:0000313" key="4">
    <source>
        <dbReference type="EMBL" id="TFZ06117.1"/>
    </source>
</evidence>
<feature type="domain" description="M23ase beta-sheet core" evidence="3">
    <location>
        <begin position="65"/>
        <end position="183"/>
    </location>
</feature>
<dbReference type="PANTHER" id="PTHR21666">
    <property type="entry name" value="PEPTIDASE-RELATED"/>
    <property type="match status" value="1"/>
</dbReference>
<reference evidence="4 5" key="1">
    <citation type="submission" date="2019-03" db="EMBL/GenBank/DDBJ databases">
        <title>Ramlibacter henchirensis DSM 14656, whole genome shotgun sequence.</title>
        <authorList>
            <person name="Zhang X."/>
            <person name="Feng G."/>
            <person name="Zhu H."/>
        </authorList>
    </citation>
    <scope>NUCLEOTIDE SEQUENCE [LARGE SCALE GENOMIC DNA]</scope>
    <source>
        <strain evidence="4 5">DSM 14656</strain>
    </source>
</reference>
<name>A0A4Z0C375_9BURK</name>
<dbReference type="GO" id="GO:0004222">
    <property type="term" value="F:metalloendopeptidase activity"/>
    <property type="evidence" value="ECO:0007669"/>
    <property type="project" value="TreeGrafter"/>
</dbReference>
<keyword evidence="5" id="KW-1185">Reference proteome</keyword>
<keyword evidence="1 2" id="KW-0732">Signal</keyword>
<feature type="signal peptide" evidence="2">
    <location>
        <begin position="1"/>
        <end position="20"/>
    </location>
</feature>
<evidence type="ECO:0000256" key="2">
    <source>
        <dbReference type="SAM" id="SignalP"/>
    </source>
</evidence>
<accession>A0A4Z0C375</accession>
<dbReference type="InterPro" id="IPR016047">
    <property type="entry name" value="M23ase_b-sheet_dom"/>
</dbReference>
<evidence type="ECO:0000256" key="1">
    <source>
        <dbReference type="ARBA" id="ARBA00022729"/>
    </source>
</evidence>
<dbReference type="PANTHER" id="PTHR21666:SF289">
    <property type="entry name" value="L-ALA--D-GLU ENDOPEPTIDASE"/>
    <property type="match status" value="1"/>
</dbReference>
<dbReference type="Gene3D" id="2.70.70.10">
    <property type="entry name" value="Glucose Permease (Domain IIA)"/>
    <property type="match status" value="1"/>
</dbReference>
<dbReference type="InterPro" id="IPR050570">
    <property type="entry name" value="Cell_wall_metabolism_enzyme"/>
</dbReference>